<reference evidence="1 2" key="1">
    <citation type="journal article" date="2017" name="Gigascience">
        <title>Draft genome of the honey bee ectoparasitic mite, Tropilaelaps mercedesae, is shaped by the parasitic life history.</title>
        <authorList>
            <person name="Dong X."/>
            <person name="Armstrong S.D."/>
            <person name="Xia D."/>
            <person name="Makepeace B.L."/>
            <person name="Darby A.C."/>
            <person name="Kadowaki T."/>
        </authorList>
    </citation>
    <scope>NUCLEOTIDE SEQUENCE [LARGE SCALE GENOMIC DNA]</scope>
    <source>
        <strain evidence="1">Wuxi-XJTLU</strain>
    </source>
</reference>
<comment type="caution">
    <text evidence="1">The sequence shown here is derived from an EMBL/GenBank/DDBJ whole genome shotgun (WGS) entry which is preliminary data.</text>
</comment>
<accession>A0A1V9XT93</accession>
<name>A0A1V9XT93_9ACAR</name>
<dbReference type="EMBL" id="MNPL01004468">
    <property type="protein sequence ID" value="OQR76724.1"/>
    <property type="molecule type" value="Genomic_DNA"/>
</dbReference>
<organism evidence="1 2">
    <name type="scientific">Tropilaelaps mercedesae</name>
    <dbReference type="NCBI Taxonomy" id="418985"/>
    <lineage>
        <taxon>Eukaryota</taxon>
        <taxon>Metazoa</taxon>
        <taxon>Ecdysozoa</taxon>
        <taxon>Arthropoda</taxon>
        <taxon>Chelicerata</taxon>
        <taxon>Arachnida</taxon>
        <taxon>Acari</taxon>
        <taxon>Parasitiformes</taxon>
        <taxon>Mesostigmata</taxon>
        <taxon>Gamasina</taxon>
        <taxon>Dermanyssoidea</taxon>
        <taxon>Laelapidae</taxon>
        <taxon>Tropilaelaps</taxon>
    </lineage>
</organism>
<dbReference type="Proteomes" id="UP000192247">
    <property type="component" value="Unassembled WGS sequence"/>
</dbReference>
<evidence type="ECO:0000313" key="1">
    <source>
        <dbReference type="EMBL" id="OQR76724.1"/>
    </source>
</evidence>
<keyword evidence="2" id="KW-1185">Reference proteome</keyword>
<sequence length="526" mass="60116">MGSRPPYRLGICRHVTVQRSKTKAPSLMGLALQGGPRVLSQSVFEWLVEYGHVSDVAFLRKSGVNIKRFGTPFCDYRYMAKMELTEMRRAVHRSLFDDLRPYHIIPINEIIRDILSVPDRSGEIVFSWVEFILSEDFRGRYDPQMLHLIAMIGDHRLESVFTRLLKENRILKEQYFDAMELLGAVCLLRYDLKSCTRLWLHILEGRRSCTSAATHDGCSTSGNKLTQLEHALSKPAGLPHERLILAFRMLKRVDQELRFFVSSTYLQKILTNSIALSRRWAKTLRDCVGALAQLTTWSSYCRSDCVTVGPNTLIRFALERANSRAFMNLPPSDDIVKVWCGLERNAEDKSACPGCADLRNRFISLVLTRNTLEDLCSVPVEVDTLSWIMRSLISRLVSTETVSLADEYVFRTLLFKGALTPLCGQVYLEFLQNMLAFRDRSLFRLGIDSQCNCHHPVGMGHSIPKLRCLAAMAVRDRGRVLKVFNPQISIRRGLVRISLSQFLRAHNGGPNYSESRRNLYIKYKAL</sequence>
<gene>
    <name evidence="1" type="ORF">BIW11_07597</name>
</gene>
<protein>
    <submittedName>
        <fullName evidence="1">Uncharacterized protein</fullName>
    </submittedName>
</protein>
<evidence type="ECO:0000313" key="2">
    <source>
        <dbReference type="Proteomes" id="UP000192247"/>
    </source>
</evidence>
<dbReference type="InParanoid" id="A0A1V9XT93"/>
<dbReference type="AlphaFoldDB" id="A0A1V9XT93"/>
<proteinExistence type="predicted"/>